<comment type="similarity">
    <text evidence="2">Belongs to the MscS (TC 1.A.23) family.</text>
</comment>
<evidence type="ECO:0000259" key="8">
    <source>
        <dbReference type="Pfam" id="PF00924"/>
    </source>
</evidence>
<name>A0ABZ0IMB7_9BACT</name>
<dbReference type="InterPro" id="IPR049278">
    <property type="entry name" value="MS_channel_C"/>
</dbReference>
<dbReference type="InterPro" id="IPR049142">
    <property type="entry name" value="MS_channel_1st"/>
</dbReference>
<dbReference type="Proteomes" id="UP001302349">
    <property type="component" value="Chromosome"/>
</dbReference>
<dbReference type="InterPro" id="IPR011014">
    <property type="entry name" value="MscS_channel_TM-2"/>
</dbReference>
<feature type="domain" description="Mechanosensitive ion channel transmembrane helices 2/3" evidence="10">
    <location>
        <begin position="62"/>
        <end position="103"/>
    </location>
</feature>
<dbReference type="InterPro" id="IPR008910">
    <property type="entry name" value="MSC_TM_helix"/>
</dbReference>
<dbReference type="InterPro" id="IPR023408">
    <property type="entry name" value="MscS_beta-dom_sf"/>
</dbReference>
<protein>
    <submittedName>
        <fullName evidence="11">Mechanosensitive ion channel</fullName>
    </submittedName>
</protein>
<feature type="transmembrane region" description="Helical" evidence="7">
    <location>
        <begin position="88"/>
        <end position="116"/>
    </location>
</feature>
<evidence type="ECO:0000256" key="3">
    <source>
        <dbReference type="ARBA" id="ARBA00022475"/>
    </source>
</evidence>
<evidence type="ECO:0000256" key="2">
    <source>
        <dbReference type="ARBA" id="ARBA00008017"/>
    </source>
</evidence>
<gene>
    <name evidence="11" type="ORF">RT717_24125</name>
</gene>
<organism evidence="11 12">
    <name type="scientific">Imperialibacter roseus</name>
    <dbReference type="NCBI Taxonomy" id="1324217"/>
    <lineage>
        <taxon>Bacteria</taxon>
        <taxon>Pseudomonadati</taxon>
        <taxon>Bacteroidota</taxon>
        <taxon>Cytophagia</taxon>
        <taxon>Cytophagales</taxon>
        <taxon>Flammeovirgaceae</taxon>
        <taxon>Imperialibacter</taxon>
    </lineage>
</organism>
<keyword evidence="4 7" id="KW-0812">Transmembrane</keyword>
<evidence type="ECO:0000256" key="4">
    <source>
        <dbReference type="ARBA" id="ARBA00022692"/>
    </source>
</evidence>
<dbReference type="Gene3D" id="2.30.30.60">
    <property type="match status" value="1"/>
</dbReference>
<dbReference type="Pfam" id="PF00924">
    <property type="entry name" value="MS_channel_2nd"/>
    <property type="match status" value="1"/>
</dbReference>
<dbReference type="Pfam" id="PF21088">
    <property type="entry name" value="MS_channel_1st"/>
    <property type="match status" value="1"/>
</dbReference>
<feature type="domain" description="Mechanosensitive ion channel MscS" evidence="8">
    <location>
        <begin position="105"/>
        <end position="170"/>
    </location>
</feature>
<feature type="domain" description="Mechanosensitive ion channel MscS C-terminal" evidence="9">
    <location>
        <begin position="178"/>
        <end position="259"/>
    </location>
</feature>
<accession>A0ABZ0IMB7</accession>
<evidence type="ECO:0000259" key="9">
    <source>
        <dbReference type="Pfam" id="PF21082"/>
    </source>
</evidence>
<dbReference type="RefSeq" id="WP_317488902.1">
    <property type="nucleotide sequence ID" value="NZ_CP136051.1"/>
</dbReference>
<dbReference type="EMBL" id="CP136051">
    <property type="protein sequence ID" value="WOK06168.1"/>
    <property type="molecule type" value="Genomic_DNA"/>
</dbReference>
<dbReference type="Gene3D" id="1.10.287.1260">
    <property type="match status" value="1"/>
</dbReference>
<dbReference type="InterPro" id="IPR045275">
    <property type="entry name" value="MscS_archaea/bacteria_type"/>
</dbReference>
<feature type="transmembrane region" description="Helical" evidence="7">
    <location>
        <begin position="20"/>
        <end position="39"/>
    </location>
</feature>
<evidence type="ECO:0000256" key="6">
    <source>
        <dbReference type="ARBA" id="ARBA00023136"/>
    </source>
</evidence>
<dbReference type="SUPFAM" id="SSF82861">
    <property type="entry name" value="Mechanosensitive channel protein MscS (YggB), transmembrane region"/>
    <property type="match status" value="1"/>
</dbReference>
<evidence type="ECO:0000313" key="12">
    <source>
        <dbReference type="Proteomes" id="UP001302349"/>
    </source>
</evidence>
<keyword evidence="12" id="KW-1185">Reference proteome</keyword>
<sequence length="272" mass="30485">MDKLDQYQEGLIQLLFDYAPKLVAAIVILIIGFYLIGFFTRSLKKLMKKRDVDPTLIPFLSNIFNVVLKAMVLISVASMVGIQTTSFVAVIGAAGLAIGLAMQGSLSNFAGGVLIIMFRPYRVGDFVEMQGQAGTVNAIQILYTVLKSPDNKTIVIPNSAVMGGTITNYSVEDNRRLDLVFGVSYSDDIKKVKELLTQMAMDDERVIKDPAPFIAIKEMADSSVNFLFRVWVKKEDYWPMTFDMQERVKSTFDKEGISIPFPQRDVHLFQQK</sequence>
<reference evidence="11 12" key="1">
    <citation type="journal article" date="2023" name="Microbiol. Resour. Announc.">
        <title>Complete Genome Sequence of Imperialibacter roseus strain P4T.</title>
        <authorList>
            <person name="Tizabi D.R."/>
            <person name="Bachvaroff T."/>
            <person name="Hill R.T."/>
        </authorList>
    </citation>
    <scope>NUCLEOTIDE SEQUENCE [LARGE SCALE GENOMIC DNA]</scope>
    <source>
        <strain evidence="11 12">P4T</strain>
    </source>
</reference>
<dbReference type="Pfam" id="PF05552">
    <property type="entry name" value="MS_channel_1st_1"/>
    <property type="match status" value="1"/>
</dbReference>
<dbReference type="PANTHER" id="PTHR30221">
    <property type="entry name" value="SMALL-CONDUCTANCE MECHANOSENSITIVE CHANNEL"/>
    <property type="match status" value="1"/>
</dbReference>
<proteinExistence type="inferred from homology"/>
<evidence type="ECO:0000313" key="11">
    <source>
        <dbReference type="EMBL" id="WOK06168.1"/>
    </source>
</evidence>
<dbReference type="InterPro" id="IPR011066">
    <property type="entry name" value="MscS_channel_C_sf"/>
</dbReference>
<dbReference type="SUPFAM" id="SSF82689">
    <property type="entry name" value="Mechanosensitive channel protein MscS (YggB), C-terminal domain"/>
    <property type="match status" value="1"/>
</dbReference>
<keyword evidence="6 7" id="KW-0472">Membrane</keyword>
<evidence type="ECO:0000256" key="7">
    <source>
        <dbReference type="SAM" id="Phobius"/>
    </source>
</evidence>
<evidence type="ECO:0000256" key="5">
    <source>
        <dbReference type="ARBA" id="ARBA00022989"/>
    </source>
</evidence>
<keyword evidence="3" id="KW-1003">Cell membrane</keyword>
<dbReference type="Gene3D" id="3.30.70.100">
    <property type="match status" value="1"/>
</dbReference>
<evidence type="ECO:0000259" key="10">
    <source>
        <dbReference type="Pfam" id="PF21088"/>
    </source>
</evidence>
<keyword evidence="5 7" id="KW-1133">Transmembrane helix</keyword>
<evidence type="ECO:0000256" key="1">
    <source>
        <dbReference type="ARBA" id="ARBA00004651"/>
    </source>
</evidence>
<dbReference type="InterPro" id="IPR010920">
    <property type="entry name" value="LSM_dom_sf"/>
</dbReference>
<dbReference type="Pfam" id="PF21082">
    <property type="entry name" value="MS_channel_3rd"/>
    <property type="match status" value="1"/>
</dbReference>
<dbReference type="SUPFAM" id="SSF50182">
    <property type="entry name" value="Sm-like ribonucleoproteins"/>
    <property type="match status" value="1"/>
</dbReference>
<dbReference type="InterPro" id="IPR006685">
    <property type="entry name" value="MscS_channel_2nd"/>
</dbReference>
<dbReference type="PANTHER" id="PTHR30221:SF1">
    <property type="entry name" value="SMALL-CONDUCTANCE MECHANOSENSITIVE CHANNEL"/>
    <property type="match status" value="1"/>
</dbReference>
<comment type="subcellular location">
    <subcellularLocation>
        <location evidence="1">Cell membrane</location>
        <topology evidence="1">Multi-pass membrane protein</topology>
    </subcellularLocation>
</comment>
<feature type="transmembrane region" description="Helical" evidence="7">
    <location>
        <begin position="59"/>
        <end position="82"/>
    </location>
</feature>